<evidence type="ECO:0000256" key="3">
    <source>
        <dbReference type="PROSITE-ProRule" id="PRU00175"/>
    </source>
</evidence>
<feature type="region of interest" description="Disordered" evidence="4">
    <location>
        <begin position="225"/>
        <end position="247"/>
    </location>
</feature>
<dbReference type="Pfam" id="PF13424">
    <property type="entry name" value="TPR_12"/>
    <property type="match status" value="1"/>
</dbReference>
<keyword evidence="1 3" id="KW-0863">Zinc-finger</keyword>
<dbReference type="GO" id="GO:0005886">
    <property type="term" value="C:plasma membrane"/>
    <property type="evidence" value="ECO:0007669"/>
    <property type="project" value="TreeGrafter"/>
</dbReference>
<gene>
    <name evidence="6" type="ORF">FSP39_003943</name>
</gene>
<dbReference type="GO" id="GO:0005737">
    <property type="term" value="C:cytoplasm"/>
    <property type="evidence" value="ECO:0007669"/>
    <property type="project" value="UniProtKB-ARBA"/>
</dbReference>
<dbReference type="InterPro" id="IPR001841">
    <property type="entry name" value="Znf_RING"/>
</dbReference>
<reference evidence="6" key="1">
    <citation type="submission" date="2019-08" db="EMBL/GenBank/DDBJ databases">
        <title>The improved chromosome-level genome for the pearl oyster Pinctada fucata martensii using PacBio sequencing and Hi-C.</title>
        <authorList>
            <person name="Zheng Z."/>
        </authorList>
    </citation>
    <scope>NUCLEOTIDE SEQUENCE</scope>
    <source>
        <strain evidence="6">ZZ-2019</strain>
        <tissue evidence="6">Adductor muscle</tissue>
    </source>
</reference>
<evidence type="ECO:0000256" key="1">
    <source>
        <dbReference type="ARBA" id="ARBA00022771"/>
    </source>
</evidence>
<name>A0AA88Y8X7_PINIB</name>
<dbReference type="SUPFAM" id="SSF57850">
    <property type="entry name" value="RING/U-box"/>
    <property type="match status" value="1"/>
</dbReference>
<sequence length="247" mass="27822">MGQGTTKHSLDKGMKLYQEENFAGAISEWSNALKRSSLLLHSGRLNDAMDMCELSMKEAMRVGDRPVQGKCLFTFAEIHRKRKDYERSYPRYESAYSIFVEMGDRMNQLEVLHGMAKTMASLKDFQQALELSEKAAGLALDIGNKFGYLESKTRMVDLYRMLGNDENSRFSDAEVTTVANELELFCGVCGEQIGLIPEGLDPLPCGHLIHSRCVPHLARYTWGRKGRRRPCPSCRARSSGNPLSDRA</sequence>
<keyword evidence="7" id="KW-1185">Reference proteome</keyword>
<evidence type="ECO:0000259" key="5">
    <source>
        <dbReference type="PROSITE" id="PS50089"/>
    </source>
</evidence>
<evidence type="ECO:0000313" key="7">
    <source>
        <dbReference type="Proteomes" id="UP001186944"/>
    </source>
</evidence>
<dbReference type="PANTHER" id="PTHR46574">
    <property type="entry name" value="43 KDA RECEPTOR-ASSOCIATED PROTEIN OF THE SYNAPSE"/>
    <property type="match status" value="1"/>
</dbReference>
<dbReference type="Pfam" id="PF10579">
    <property type="entry name" value="Rapsyn_N"/>
    <property type="match status" value="1"/>
</dbReference>
<dbReference type="InterPro" id="IPR013083">
    <property type="entry name" value="Znf_RING/FYVE/PHD"/>
</dbReference>
<dbReference type="EMBL" id="VSWD01000007">
    <property type="protein sequence ID" value="KAK3096849.1"/>
    <property type="molecule type" value="Genomic_DNA"/>
</dbReference>
<evidence type="ECO:0000256" key="2">
    <source>
        <dbReference type="ARBA" id="ARBA00022833"/>
    </source>
</evidence>
<dbReference type="Gene3D" id="3.30.40.10">
    <property type="entry name" value="Zinc/RING finger domain, C3HC4 (zinc finger)"/>
    <property type="match status" value="1"/>
</dbReference>
<dbReference type="CDD" id="cd16478">
    <property type="entry name" value="RING-H2_Rapsyn"/>
    <property type="match status" value="1"/>
</dbReference>
<dbReference type="InterPro" id="IPR052480">
    <property type="entry name" value="RAPsyn"/>
</dbReference>
<dbReference type="GO" id="GO:0008270">
    <property type="term" value="F:zinc ion binding"/>
    <property type="evidence" value="ECO:0007669"/>
    <property type="project" value="UniProtKB-KW"/>
</dbReference>
<dbReference type="SMART" id="SM00184">
    <property type="entry name" value="RING"/>
    <property type="match status" value="1"/>
</dbReference>
<proteinExistence type="predicted"/>
<feature type="domain" description="RING-type" evidence="5">
    <location>
        <begin position="186"/>
        <end position="235"/>
    </location>
</feature>
<dbReference type="GO" id="GO:0007271">
    <property type="term" value="P:synaptic transmission, cholinergic"/>
    <property type="evidence" value="ECO:0007669"/>
    <property type="project" value="TreeGrafter"/>
</dbReference>
<dbReference type="AlphaFoldDB" id="A0AA88Y8X7"/>
<evidence type="ECO:0000313" key="6">
    <source>
        <dbReference type="EMBL" id="KAK3096849.1"/>
    </source>
</evidence>
<dbReference type="PANTHER" id="PTHR46574:SF1">
    <property type="entry name" value="43 KDA RECEPTOR-ASSOCIATED PROTEIN OF THE SYNAPSE"/>
    <property type="match status" value="1"/>
</dbReference>
<keyword evidence="2" id="KW-0862">Zinc</keyword>
<organism evidence="6 7">
    <name type="scientific">Pinctada imbricata</name>
    <name type="common">Atlantic pearl-oyster</name>
    <name type="synonym">Pinctada martensii</name>
    <dbReference type="NCBI Taxonomy" id="66713"/>
    <lineage>
        <taxon>Eukaryota</taxon>
        <taxon>Metazoa</taxon>
        <taxon>Spiralia</taxon>
        <taxon>Lophotrochozoa</taxon>
        <taxon>Mollusca</taxon>
        <taxon>Bivalvia</taxon>
        <taxon>Autobranchia</taxon>
        <taxon>Pteriomorphia</taxon>
        <taxon>Pterioida</taxon>
        <taxon>Pterioidea</taxon>
        <taxon>Pteriidae</taxon>
        <taxon>Pinctada</taxon>
    </lineage>
</organism>
<dbReference type="GO" id="GO:0033130">
    <property type="term" value="F:acetylcholine receptor binding"/>
    <property type="evidence" value="ECO:0007669"/>
    <property type="project" value="InterPro"/>
</dbReference>
<dbReference type="GO" id="GO:1900075">
    <property type="term" value="P:positive regulation of neuromuscular synaptic transmission"/>
    <property type="evidence" value="ECO:0007669"/>
    <property type="project" value="TreeGrafter"/>
</dbReference>
<dbReference type="InterPro" id="IPR011990">
    <property type="entry name" value="TPR-like_helical_dom_sf"/>
</dbReference>
<dbReference type="InterPro" id="IPR019568">
    <property type="entry name" value="Rapsyn_myristoylation/link_N"/>
</dbReference>
<dbReference type="Proteomes" id="UP001186944">
    <property type="component" value="Unassembled WGS sequence"/>
</dbReference>
<dbReference type="PROSITE" id="PS50089">
    <property type="entry name" value="ZF_RING_2"/>
    <property type="match status" value="1"/>
</dbReference>
<keyword evidence="1 3" id="KW-0479">Metal-binding</keyword>
<comment type="caution">
    <text evidence="6">The sequence shown here is derived from an EMBL/GenBank/DDBJ whole genome shotgun (WGS) entry which is preliminary data.</text>
</comment>
<dbReference type="SUPFAM" id="SSF48452">
    <property type="entry name" value="TPR-like"/>
    <property type="match status" value="1"/>
</dbReference>
<protein>
    <recommendedName>
        <fullName evidence="5">RING-type domain-containing protein</fullName>
    </recommendedName>
</protein>
<dbReference type="Gene3D" id="1.25.40.10">
    <property type="entry name" value="Tetratricopeptide repeat domain"/>
    <property type="match status" value="1"/>
</dbReference>
<evidence type="ECO:0000256" key="4">
    <source>
        <dbReference type="SAM" id="MobiDB-lite"/>
    </source>
</evidence>
<dbReference type="GO" id="GO:0043495">
    <property type="term" value="F:protein-membrane adaptor activity"/>
    <property type="evidence" value="ECO:0007669"/>
    <property type="project" value="InterPro"/>
</dbReference>
<accession>A0AA88Y8X7</accession>
<dbReference type="GO" id="GO:0031594">
    <property type="term" value="C:neuromuscular junction"/>
    <property type="evidence" value="ECO:0007669"/>
    <property type="project" value="TreeGrafter"/>
</dbReference>